<keyword evidence="2 5" id="KW-0812">Transmembrane</keyword>
<feature type="transmembrane region" description="Helical" evidence="5">
    <location>
        <begin position="6"/>
        <end position="26"/>
    </location>
</feature>
<keyword evidence="4 5" id="KW-0472">Membrane</keyword>
<evidence type="ECO:0000256" key="1">
    <source>
        <dbReference type="ARBA" id="ARBA00004141"/>
    </source>
</evidence>
<feature type="transmembrane region" description="Helical" evidence="5">
    <location>
        <begin position="181"/>
        <end position="198"/>
    </location>
</feature>
<organism evidence="6 7">
    <name type="scientific">Formimonas warabiya</name>
    <dbReference type="NCBI Taxonomy" id="1761012"/>
    <lineage>
        <taxon>Bacteria</taxon>
        <taxon>Bacillati</taxon>
        <taxon>Bacillota</taxon>
        <taxon>Clostridia</taxon>
        <taxon>Eubacteriales</taxon>
        <taxon>Peptococcaceae</taxon>
        <taxon>Candidatus Formimonas</taxon>
    </lineage>
</organism>
<feature type="transmembrane region" description="Helical" evidence="5">
    <location>
        <begin position="38"/>
        <end position="59"/>
    </location>
</feature>
<dbReference type="GO" id="GO:0016829">
    <property type="term" value="F:lyase activity"/>
    <property type="evidence" value="ECO:0007669"/>
    <property type="project" value="InterPro"/>
</dbReference>
<dbReference type="Pfam" id="PF25129">
    <property type="entry name" value="Pyr4-TMTC"/>
    <property type="match status" value="1"/>
</dbReference>
<proteinExistence type="predicted"/>
<gene>
    <name evidence="6" type="ORF">DCMF_19520</name>
</gene>
<feature type="transmembrane region" description="Helical" evidence="5">
    <location>
        <begin position="127"/>
        <end position="145"/>
    </location>
</feature>
<evidence type="ECO:0000256" key="5">
    <source>
        <dbReference type="SAM" id="Phobius"/>
    </source>
</evidence>
<evidence type="ECO:0000256" key="2">
    <source>
        <dbReference type="ARBA" id="ARBA00022692"/>
    </source>
</evidence>
<dbReference type="KEGG" id="fwa:DCMF_19520"/>
<dbReference type="EMBL" id="CP017634">
    <property type="protein sequence ID" value="ATW26651.1"/>
    <property type="molecule type" value="Genomic_DNA"/>
</dbReference>
<feature type="transmembrane region" description="Helical" evidence="5">
    <location>
        <begin position="97"/>
        <end position="115"/>
    </location>
</feature>
<feature type="transmembrane region" description="Helical" evidence="5">
    <location>
        <begin position="65"/>
        <end position="85"/>
    </location>
</feature>
<keyword evidence="7" id="KW-1185">Reference proteome</keyword>
<dbReference type="Proteomes" id="UP000323521">
    <property type="component" value="Chromosome"/>
</dbReference>
<dbReference type="PANTHER" id="PTHR42038:SF2">
    <property type="entry name" value="TERPENE CYCLASE AUSL"/>
    <property type="match status" value="1"/>
</dbReference>
<sequence length="211" mass="24397">MFPENNVMMFLQLGTGFFWILTYVLIIKRGFQDRTYGMPMAAICANISWEFIFSFIYRYNELQAVINMIWFSLDAVILMQYLLFGGKDFKKYLPLKYFLPSFVLTLVLSFLIILAASYEFQDFEGKYAAFSQNLMMSVLFVSLFFRRGNLSGQSISIGVFKMIGSLLPAVAFILYFPSPLITMLAVATFIFDLIYILLMSRMSKLSRGQLH</sequence>
<dbReference type="InterPro" id="IPR039020">
    <property type="entry name" value="PaxB-like"/>
</dbReference>
<protein>
    <recommendedName>
        <fullName evidence="8">PQ-loop repeat-containing protein</fullName>
    </recommendedName>
</protein>
<name>A0A3G1KW44_FORW1</name>
<evidence type="ECO:0000256" key="3">
    <source>
        <dbReference type="ARBA" id="ARBA00022989"/>
    </source>
</evidence>
<feature type="transmembrane region" description="Helical" evidence="5">
    <location>
        <begin position="157"/>
        <end position="175"/>
    </location>
</feature>
<evidence type="ECO:0000256" key="4">
    <source>
        <dbReference type="ARBA" id="ARBA00023136"/>
    </source>
</evidence>
<dbReference type="RefSeq" id="WP_148135974.1">
    <property type="nucleotide sequence ID" value="NZ_CP017634.1"/>
</dbReference>
<evidence type="ECO:0000313" key="7">
    <source>
        <dbReference type="Proteomes" id="UP000323521"/>
    </source>
</evidence>
<accession>A0A3G1KW44</accession>
<evidence type="ECO:0000313" key="6">
    <source>
        <dbReference type="EMBL" id="ATW26651.1"/>
    </source>
</evidence>
<dbReference type="OrthoDB" id="7825963at2"/>
<reference evidence="6 7" key="1">
    <citation type="submission" date="2016-10" db="EMBL/GenBank/DDBJ databases">
        <title>Complete Genome Sequence of Peptococcaceae strain DCMF.</title>
        <authorList>
            <person name="Edwards R.J."/>
            <person name="Holland S.I."/>
            <person name="Deshpande N.P."/>
            <person name="Wong Y.K."/>
            <person name="Ertan H."/>
            <person name="Manefield M."/>
            <person name="Russell T.L."/>
            <person name="Lee M.J."/>
        </authorList>
    </citation>
    <scope>NUCLEOTIDE SEQUENCE [LARGE SCALE GENOMIC DNA]</scope>
    <source>
        <strain evidence="6 7">DCMF</strain>
    </source>
</reference>
<dbReference type="AlphaFoldDB" id="A0A3G1KW44"/>
<dbReference type="PANTHER" id="PTHR42038">
    <property type="match status" value="1"/>
</dbReference>
<comment type="subcellular location">
    <subcellularLocation>
        <location evidence="1">Membrane</location>
        <topology evidence="1">Multi-pass membrane protein</topology>
    </subcellularLocation>
</comment>
<evidence type="ECO:0008006" key="8">
    <source>
        <dbReference type="Google" id="ProtNLM"/>
    </source>
</evidence>
<keyword evidence="3 5" id="KW-1133">Transmembrane helix</keyword>
<dbReference type="GO" id="GO:0016020">
    <property type="term" value="C:membrane"/>
    <property type="evidence" value="ECO:0007669"/>
    <property type="project" value="UniProtKB-SubCell"/>
</dbReference>